<reference evidence="2" key="1">
    <citation type="submission" date="2021-12" db="EMBL/GenBank/DDBJ databases">
        <title>Comparative genomics, transcriptomics and evolutionary studies reveal genomic signatures of adaptation to plant cell wall in hemibiotrophic fungi.</title>
        <authorList>
            <consortium name="DOE Joint Genome Institute"/>
            <person name="Baroncelli R."/>
            <person name="Diaz J.F."/>
            <person name="Benocci T."/>
            <person name="Peng M."/>
            <person name="Battaglia E."/>
            <person name="Haridas S."/>
            <person name="Andreopoulos W."/>
            <person name="Labutti K."/>
            <person name="Pangilinan J."/>
            <person name="Floch G.L."/>
            <person name="Makela M.R."/>
            <person name="Henrissat B."/>
            <person name="Grigoriev I.V."/>
            <person name="Crouch J.A."/>
            <person name="De Vries R.P."/>
            <person name="Sukno S.A."/>
            <person name="Thon M.R."/>
        </authorList>
    </citation>
    <scope>NUCLEOTIDE SEQUENCE</scope>
    <source>
        <strain evidence="2">CBS 112980</strain>
    </source>
</reference>
<dbReference type="AlphaFoldDB" id="A0AAD8XDZ8"/>
<feature type="region of interest" description="Disordered" evidence="1">
    <location>
        <begin position="668"/>
        <end position="698"/>
    </location>
</feature>
<evidence type="ECO:0000313" key="3">
    <source>
        <dbReference type="Proteomes" id="UP001244207"/>
    </source>
</evidence>
<sequence>MANIGNFQTSLVSVRNEISPALVNVNLDISLFRGNPAVEFQRVGSALTAWRRKEAEDGILHKTACRLGFLFNDILPDTPELLKAIGIRASDILDSPNINPQGTTQDGPFKDFIGADGTCIWAAATSTPASIGAYLLACILARVWDAKTATSIWVELIHDRKAQVQALIDARRPVNPYTEAANYQDITRDDLAKWDASARAWLRRADRSMDLKHNQFTLIMNNVNTPFIDTGTMYEKVTRAWIRTLETMERLLNNKPQQADDKLVLFAISSWHLYPNLLVFQKETTNVVFGDKLFHDSAVLSLGLEYRMDQKGNFKTWSLALSHLRYYGNPVSVRSEESLDQRITSKQVWLVAMGTTLRQWQVSLSNVDDSIAWFEKLGKVIQETAQRNSVEISWLRRMCDAVLSFSTSSDSEQKMTTALVKFGHRRALHFLGSQGAVRNPYFGLADPGMFRGKDKHKTIEVGFQCLRKLAARAKLRPDQTVLSYTDRTLDGIYTEWATLTPQDASVTGVSYRSHIERAGTPVKRNARWISFRPDKRASGLEKSDRTSRRAREISLAGDACKVVLNTSDVPQYHNQNQHQHSTSLKTPKDWTWENPPPLFNEPGMVLDMISFSFSDILGLEFDILVARGQRTTRGLDIADMYLQTSLLCLDNSPDPDTVMRKLLSSNVKETKGQTKHGAQTVAELQPPSNTSTASESSQNSLRSAPLEWLVSLRALEIASALYDNMPTATISLRIVEQKLHKARWLPESLRSEHVGSANNVLSTSTEEYCRNMSRENSLACIAMFESGIFNISTDETRDVIAMSCEDSIFVAGILLSDPRSSSLGNLGMNFRHLVGNVGKPGMVLMIAPRDPMIRARKYNTSMIQHQIYDGKSRDSFQGTSLHLSFTDWKLPLGSVDGRGQTGQIDNEVVLIESVIAVQQDGQWVADIDVLQIERAGLTTVDDFECICDRGDLPEVDIVTLDSWEELLDPPASPAIMRANKNWAARLAAASILTQQGHNHCLAVLGDDSICWRCLNEAYTDPEPHFPNFIIH</sequence>
<dbReference type="RefSeq" id="XP_060363742.1">
    <property type="nucleotide sequence ID" value="XM_060508513.1"/>
</dbReference>
<accession>A0AAD8XDZ8</accession>
<comment type="caution">
    <text evidence="2">The sequence shown here is derived from an EMBL/GenBank/DDBJ whole genome shotgun (WGS) entry which is preliminary data.</text>
</comment>
<dbReference type="Proteomes" id="UP001244207">
    <property type="component" value="Unassembled WGS sequence"/>
</dbReference>
<organism evidence="2 3">
    <name type="scientific">Glomerella acutata</name>
    <name type="common">Colletotrichum acutatum</name>
    <dbReference type="NCBI Taxonomy" id="27357"/>
    <lineage>
        <taxon>Eukaryota</taxon>
        <taxon>Fungi</taxon>
        <taxon>Dikarya</taxon>
        <taxon>Ascomycota</taxon>
        <taxon>Pezizomycotina</taxon>
        <taxon>Sordariomycetes</taxon>
        <taxon>Hypocreomycetidae</taxon>
        <taxon>Glomerellales</taxon>
        <taxon>Glomerellaceae</taxon>
        <taxon>Colletotrichum</taxon>
        <taxon>Colletotrichum acutatum species complex</taxon>
    </lineage>
</organism>
<dbReference type="EMBL" id="JAHMHS010000062">
    <property type="protein sequence ID" value="KAK1723687.1"/>
    <property type="molecule type" value="Genomic_DNA"/>
</dbReference>
<protein>
    <submittedName>
        <fullName evidence="2">Uncharacterized protein</fullName>
    </submittedName>
</protein>
<gene>
    <name evidence="2" type="ORF">BDZ83DRAFT_625789</name>
</gene>
<feature type="compositionally biased region" description="Polar residues" evidence="1">
    <location>
        <begin position="686"/>
        <end position="698"/>
    </location>
</feature>
<name>A0AAD8XDZ8_GLOAC</name>
<evidence type="ECO:0000256" key="1">
    <source>
        <dbReference type="SAM" id="MobiDB-lite"/>
    </source>
</evidence>
<keyword evidence="3" id="KW-1185">Reference proteome</keyword>
<dbReference type="GeneID" id="85392412"/>
<proteinExistence type="predicted"/>
<evidence type="ECO:0000313" key="2">
    <source>
        <dbReference type="EMBL" id="KAK1723687.1"/>
    </source>
</evidence>